<evidence type="ECO:0000313" key="10">
    <source>
        <dbReference type="EMBL" id="GAA4241939.1"/>
    </source>
</evidence>
<dbReference type="InterPro" id="IPR001036">
    <property type="entry name" value="Acrflvin-R"/>
</dbReference>
<feature type="transmembrane region" description="Helical" evidence="9">
    <location>
        <begin position="868"/>
        <end position="887"/>
    </location>
</feature>
<evidence type="ECO:0000256" key="7">
    <source>
        <dbReference type="ARBA" id="ARBA00022989"/>
    </source>
</evidence>
<dbReference type="SUPFAM" id="SSF82714">
    <property type="entry name" value="Multidrug efflux transporter AcrB TolC docking domain, DN and DC subdomains"/>
    <property type="match status" value="2"/>
</dbReference>
<keyword evidence="4" id="KW-1003">Cell membrane</keyword>
<feature type="transmembrane region" description="Helical" evidence="9">
    <location>
        <begin position="364"/>
        <end position="384"/>
    </location>
</feature>
<dbReference type="SUPFAM" id="SSF82866">
    <property type="entry name" value="Multidrug efflux transporter AcrB transmembrane domain"/>
    <property type="match status" value="2"/>
</dbReference>
<dbReference type="Gene3D" id="3.30.2090.10">
    <property type="entry name" value="Multidrug efflux transporter AcrB TolC docking domain, DN and DC subdomains"/>
    <property type="match status" value="2"/>
</dbReference>
<dbReference type="InterPro" id="IPR004764">
    <property type="entry name" value="MdtF-like"/>
</dbReference>
<evidence type="ECO:0000256" key="9">
    <source>
        <dbReference type="SAM" id="Phobius"/>
    </source>
</evidence>
<dbReference type="Gene3D" id="3.30.70.1430">
    <property type="entry name" value="Multidrug efflux transporter AcrB pore domain"/>
    <property type="match status" value="2"/>
</dbReference>
<dbReference type="NCBIfam" id="TIGR00915">
    <property type="entry name" value="2A0602"/>
    <property type="match status" value="1"/>
</dbReference>
<evidence type="ECO:0000256" key="8">
    <source>
        <dbReference type="ARBA" id="ARBA00023136"/>
    </source>
</evidence>
<feature type="transmembrane region" description="Helical" evidence="9">
    <location>
        <begin position="436"/>
        <end position="456"/>
    </location>
</feature>
<feature type="transmembrane region" description="Helical" evidence="9">
    <location>
        <begin position="540"/>
        <end position="557"/>
    </location>
</feature>
<dbReference type="InterPro" id="IPR027463">
    <property type="entry name" value="AcrB_DN_DC_subdom"/>
</dbReference>
<keyword evidence="3" id="KW-0813">Transport</keyword>
<feature type="transmembrane region" description="Helical" evidence="9">
    <location>
        <begin position="390"/>
        <end position="415"/>
    </location>
</feature>
<feature type="transmembrane region" description="Helical" evidence="9">
    <location>
        <begin position="12"/>
        <end position="32"/>
    </location>
</feature>
<evidence type="ECO:0000256" key="2">
    <source>
        <dbReference type="ARBA" id="ARBA00010942"/>
    </source>
</evidence>
<keyword evidence="6 9" id="KW-0812">Transmembrane</keyword>
<dbReference type="PRINTS" id="PR00702">
    <property type="entry name" value="ACRIFLAVINRP"/>
</dbReference>
<evidence type="ECO:0000256" key="1">
    <source>
        <dbReference type="ARBA" id="ARBA00004429"/>
    </source>
</evidence>
<dbReference type="PANTHER" id="PTHR32063:SF9">
    <property type="entry name" value="SIMILAR TO MULTIDRUG RESISTANCE PROTEIN MEXB"/>
    <property type="match status" value="1"/>
</dbReference>
<dbReference type="RefSeq" id="WP_334468235.1">
    <property type="nucleotide sequence ID" value="NZ_BAABCB010000007.1"/>
</dbReference>
<dbReference type="SUPFAM" id="SSF82693">
    <property type="entry name" value="Multidrug efflux transporter AcrB pore domain, PN1, PN2, PC1 and PC2 subdomains"/>
    <property type="match status" value="4"/>
</dbReference>
<reference evidence="11" key="1">
    <citation type="journal article" date="2019" name="Int. J. Syst. Evol. Microbiol.">
        <title>The Global Catalogue of Microorganisms (GCM) 10K type strain sequencing project: providing services to taxonomists for standard genome sequencing and annotation.</title>
        <authorList>
            <consortium name="The Broad Institute Genomics Platform"/>
            <consortium name="The Broad Institute Genome Sequencing Center for Infectious Disease"/>
            <person name="Wu L."/>
            <person name="Ma J."/>
        </authorList>
    </citation>
    <scope>NUCLEOTIDE SEQUENCE [LARGE SCALE GENOMIC DNA]</scope>
    <source>
        <strain evidence="11">JCM 17633</strain>
    </source>
</reference>
<dbReference type="EMBL" id="BAABCB010000007">
    <property type="protein sequence ID" value="GAA4241939.1"/>
    <property type="molecule type" value="Genomic_DNA"/>
</dbReference>
<evidence type="ECO:0000313" key="11">
    <source>
        <dbReference type="Proteomes" id="UP001501682"/>
    </source>
</evidence>
<protein>
    <submittedName>
        <fullName evidence="10">Efflux RND transporter permease subunit</fullName>
    </submittedName>
</protein>
<feature type="transmembrane region" description="Helical" evidence="9">
    <location>
        <begin position="1001"/>
        <end position="1027"/>
    </location>
</feature>
<name>A0ABP8CQ59_9FLAO</name>
<comment type="caution">
    <text evidence="10">The sequence shown here is derived from an EMBL/GenBank/DDBJ whole genome shotgun (WGS) entry which is preliminary data.</text>
</comment>
<dbReference type="Proteomes" id="UP001501682">
    <property type="component" value="Unassembled WGS sequence"/>
</dbReference>
<keyword evidence="5" id="KW-0997">Cell inner membrane</keyword>
<keyword evidence="7 9" id="KW-1133">Transmembrane helix</keyword>
<dbReference type="Pfam" id="PF00873">
    <property type="entry name" value="ACR_tran"/>
    <property type="match status" value="1"/>
</dbReference>
<gene>
    <name evidence="10" type="ORF">GCM10022292_10320</name>
</gene>
<feature type="transmembrane region" description="Helical" evidence="9">
    <location>
        <begin position="970"/>
        <end position="989"/>
    </location>
</feature>
<evidence type="ECO:0000256" key="3">
    <source>
        <dbReference type="ARBA" id="ARBA00022448"/>
    </source>
</evidence>
<accession>A0ABP8CQ59</accession>
<keyword evidence="11" id="KW-1185">Reference proteome</keyword>
<feature type="transmembrane region" description="Helical" evidence="9">
    <location>
        <begin position="338"/>
        <end position="357"/>
    </location>
</feature>
<keyword evidence="8 9" id="KW-0472">Membrane</keyword>
<comment type="similarity">
    <text evidence="2">Belongs to the resistance-nodulation-cell division (RND) (TC 2.A.6) family.</text>
</comment>
<feature type="transmembrane region" description="Helical" evidence="9">
    <location>
        <begin position="468"/>
        <end position="495"/>
    </location>
</feature>
<sequence>MLKTFIERPVLSTVISIIIVLLGVISITSLPIEEYPDIAPPTIKVTANYTGANAETVLESVIIPIEEQINGVEGMTYITSTASNTGAAEITVYFNQEIDADIAAVNVQNRVARANPLLPQEVIQTGVTTQKQETSALMFISMYSESENYDATFIQNYLKINVIPAMQRISGVGDVSVFSQQDYAMRIWLNPEKLASYNLIPSDISAALAEQNLEAAAGSLGQNNGESFSYTLTYSGRFKDEAQYSDIVIKALGNGEFLRLKDVATIELDAQSYSSNAMSLGHPAVFMGIFQTKGSNAQEIIENIKTTLEDVKADLPEGLNIFVPYDTSLFLNASIDKVVTTLLEAFLLVFLVVFIFLQDFRSTLIPAIAVPVSIIGTFFFLNVFGYSINLLTLFALVLAIGIVVDDAIVVVEAVHAKMDEGEHNPKKATLTAMNEISGAIISITLVMAAVFIPVTFVTGPTGVFYEQFGVTLIIAILISAVNALTLSPALCALLLKEHKDDEELKGKSPLKRFYTLFNRGFNATVERYGRSLQFLYKRKFVSVLLLVITGIGIYWASNTTPTGFVPNEDRGIIFANIELPPGASLDRTDAVARKLYEKVEGIDGIVGINFIKGRSLISGAGSNFGFGIIKLKDWSERKDDALSAQAITGRLFGIAATIPDANIIFFSPPSIRGFGNSAGFEINLLDKFGGEFSDLDKAKNDFTMALMQRPEIKYATSSFNTNYPQYEMDVNVPLAKEKGVSVTSIFSTLQGYIGGIYASDFSKFGKQFRVYIQALPEDRADESALNSMYVRTDSGEMTPITQFVNLKRVYGPQSVTRFNLFNSTSITGATNDGFSTGDAIRVIEEEVAKLPSNYTVSYSGLTREEVNAGNQTTFIFILSILFVYFLLSAQYESYLLPFAVVLSLPFGVFGAYISTKFLGLENNIYFQIALIMLIGLLAKNAILIVEFALQRRKNGESIVEAAINGAKARLRPILMTSFAFILGLMPLVLANGVGAEGNNSIGTGAAGGMLIGTILGVFVIPILFILFQWLQEKVSSKPAVQTIEE</sequence>
<comment type="subcellular location">
    <subcellularLocation>
        <location evidence="1">Cell inner membrane</location>
        <topology evidence="1">Multi-pass membrane protein</topology>
    </subcellularLocation>
</comment>
<dbReference type="Gene3D" id="3.30.70.1320">
    <property type="entry name" value="Multidrug efflux transporter AcrB pore domain like"/>
    <property type="match status" value="1"/>
</dbReference>
<evidence type="ECO:0000256" key="4">
    <source>
        <dbReference type="ARBA" id="ARBA00022475"/>
    </source>
</evidence>
<feature type="transmembrane region" description="Helical" evidence="9">
    <location>
        <begin position="894"/>
        <end position="913"/>
    </location>
</feature>
<feature type="transmembrane region" description="Helical" evidence="9">
    <location>
        <begin position="925"/>
        <end position="949"/>
    </location>
</feature>
<dbReference type="Gene3D" id="3.30.70.1440">
    <property type="entry name" value="Multidrug efflux transporter AcrB pore domain"/>
    <property type="match status" value="1"/>
</dbReference>
<dbReference type="Gene3D" id="1.20.1640.10">
    <property type="entry name" value="Multidrug efflux transporter AcrB transmembrane domain"/>
    <property type="match status" value="2"/>
</dbReference>
<dbReference type="PANTHER" id="PTHR32063">
    <property type="match status" value="1"/>
</dbReference>
<proteinExistence type="inferred from homology"/>
<evidence type="ECO:0000256" key="6">
    <source>
        <dbReference type="ARBA" id="ARBA00022692"/>
    </source>
</evidence>
<evidence type="ECO:0000256" key="5">
    <source>
        <dbReference type="ARBA" id="ARBA00022519"/>
    </source>
</evidence>
<organism evidence="10 11">
    <name type="scientific">Winogradskyella damuponensis</name>
    <dbReference type="NCBI Taxonomy" id="943939"/>
    <lineage>
        <taxon>Bacteria</taxon>
        <taxon>Pseudomonadati</taxon>
        <taxon>Bacteroidota</taxon>
        <taxon>Flavobacteriia</taxon>
        <taxon>Flavobacteriales</taxon>
        <taxon>Flavobacteriaceae</taxon>
        <taxon>Winogradskyella</taxon>
    </lineage>
</organism>